<comment type="caution">
    <text evidence="3">The sequence shown here is derived from an EMBL/GenBank/DDBJ whole genome shotgun (WGS) entry which is preliminary data.</text>
</comment>
<evidence type="ECO:0000313" key="4">
    <source>
        <dbReference type="Proteomes" id="UP001229421"/>
    </source>
</evidence>
<comment type="similarity">
    <text evidence="1">Belongs to the plant acyltransferase family.</text>
</comment>
<gene>
    <name evidence="3" type="ORF">QVD17_32659</name>
</gene>
<dbReference type="PANTHER" id="PTHR31147:SF66">
    <property type="entry name" value="OS05G0315700 PROTEIN"/>
    <property type="match status" value="1"/>
</dbReference>
<dbReference type="AlphaFoldDB" id="A0AAD8NKP7"/>
<protein>
    <submittedName>
        <fullName evidence="3">Uncharacterized protein</fullName>
    </submittedName>
</protein>
<organism evidence="3 4">
    <name type="scientific">Tagetes erecta</name>
    <name type="common">African marigold</name>
    <dbReference type="NCBI Taxonomy" id="13708"/>
    <lineage>
        <taxon>Eukaryota</taxon>
        <taxon>Viridiplantae</taxon>
        <taxon>Streptophyta</taxon>
        <taxon>Embryophyta</taxon>
        <taxon>Tracheophyta</taxon>
        <taxon>Spermatophyta</taxon>
        <taxon>Magnoliopsida</taxon>
        <taxon>eudicotyledons</taxon>
        <taxon>Gunneridae</taxon>
        <taxon>Pentapetalae</taxon>
        <taxon>asterids</taxon>
        <taxon>campanulids</taxon>
        <taxon>Asterales</taxon>
        <taxon>Asteraceae</taxon>
        <taxon>Asteroideae</taxon>
        <taxon>Heliantheae alliance</taxon>
        <taxon>Tageteae</taxon>
        <taxon>Tagetes</taxon>
    </lineage>
</organism>
<dbReference type="InterPro" id="IPR050898">
    <property type="entry name" value="Plant_acyltransferase"/>
</dbReference>
<reference evidence="3" key="1">
    <citation type="journal article" date="2023" name="bioRxiv">
        <title>Improved chromosome-level genome assembly for marigold (Tagetes erecta).</title>
        <authorList>
            <person name="Jiang F."/>
            <person name="Yuan L."/>
            <person name="Wang S."/>
            <person name="Wang H."/>
            <person name="Xu D."/>
            <person name="Wang A."/>
            <person name="Fan W."/>
        </authorList>
    </citation>
    <scope>NUCLEOTIDE SEQUENCE</scope>
    <source>
        <strain evidence="3">WSJ</strain>
        <tissue evidence="3">Leaf</tissue>
    </source>
</reference>
<dbReference type="Proteomes" id="UP001229421">
    <property type="component" value="Unassembled WGS sequence"/>
</dbReference>
<dbReference type="EMBL" id="JAUHHV010000009">
    <property type="protein sequence ID" value="KAK1411856.1"/>
    <property type="molecule type" value="Genomic_DNA"/>
</dbReference>
<dbReference type="InterPro" id="IPR023213">
    <property type="entry name" value="CAT-like_dom_sf"/>
</dbReference>
<evidence type="ECO:0000256" key="1">
    <source>
        <dbReference type="ARBA" id="ARBA00009861"/>
    </source>
</evidence>
<keyword evidence="2" id="KW-0808">Transferase</keyword>
<evidence type="ECO:0000256" key="2">
    <source>
        <dbReference type="ARBA" id="ARBA00022679"/>
    </source>
</evidence>
<name>A0AAD8NKP7_TARER</name>
<dbReference type="GO" id="GO:0016740">
    <property type="term" value="F:transferase activity"/>
    <property type="evidence" value="ECO:0007669"/>
    <property type="project" value="UniProtKB-KW"/>
</dbReference>
<accession>A0AAD8NKP7</accession>
<proteinExistence type="inferred from homology"/>
<dbReference type="PANTHER" id="PTHR31147">
    <property type="entry name" value="ACYL TRANSFERASE 4"/>
    <property type="match status" value="1"/>
</dbReference>
<sequence>MELHASQLSFVVRRHAPELISPSTPTPRELKSLSDIDDQQGLRYLMPIIMLFPKNSKMGNTNPASVIREALAKVLVYYHPLAGRIKEGLDSKLTVDCTAEGVMFIEAEANVTLEQFGKTLCPPFPCIKELLCNEPESRGIIGSPLVRIQVTRLLCGGFIFTSQIFHTMCDGLGGAQFLIALGEMAQGALEPSVSPLWHRELLNARDPPCVTFSHPEYLDAVDTEVNHLISATCEMADKSFFFGPVEISSLRRLVPKNLKTCTTFELITAFLWRSRTIALQPNPEEDTHLMFFVNARGKFNPPIPVGYYGNCIVLPCVVSKAGDICNQSLEHALELVMKAKSIVTEKYVRSTTDLMVVKGRPHFKTDHLTFIVSNNTRCGFNKVNFGWGEAIYGGFPNDDQDLPGVYSVYMPATNDNGEPGFVVIIGLPIDAMVRFEKELNVMLK</sequence>
<evidence type="ECO:0000313" key="3">
    <source>
        <dbReference type="EMBL" id="KAK1411856.1"/>
    </source>
</evidence>
<dbReference type="Gene3D" id="3.30.559.10">
    <property type="entry name" value="Chloramphenicol acetyltransferase-like domain"/>
    <property type="match status" value="2"/>
</dbReference>
<dbReference type="Pfam" id="PF02458">
    <property type="entry name" value="Transferase"/>
    <property type="match status" value="1"/>
</dbReference>
<keyword evidence="4" id="KW-1185">Reference proteome</keyword>